<dbReference type="PANTHER" id="PTHR38248">
    <property type="entry name" value="FUNK1 6"/>
    <property type="match status" value="1"/>
</dbReference>
<dbReference type="PANTHER" id="PTHR38248:SF2">
    <property type="entry name" value="FUNK1 11"/>
    <property type="match status" value="1"/>
</dbReference>
<dbReference type="InterPro" id="IPR000719">
    <property type="entry name" value="Prot_kinase_dom"/>
</dbReference>
<dbReference type="STRING" id="945553.A0A0D2PWQ1"/>
<dbReference type="Pfam" id="PF17667">
    <property type="entry name" value="Pkinase_fungal"/>
    <property type="match status" value="1"/>
</dbReference>
<protein>
    <recommendedName>
        <fullName evidence="1">Protein kinase domain-containing protein</fullName>
    </recommendedName>
</protein>
<dbReference type="InterPro" id="IPR008266">
    <property type="entry name" value="Tyr_kinase_AS"/>
</dbReference>
<dbReference type="GO" id="GO:0005524">
    <property type="term" value="F:ATP binding"/>
    <property type="evidence" value="ECO:0007669"/>
    <property type="project" value="InterPro"/>
</dbReference>
<evidence type="ECO:0000313" key="2">
    <source>
        <dbReference type="EMBL" id="KJA23920.1"/>
    </source>
</evidence>
<dbReference type="EMBL" id="KN817540">
    <property type="protein sequence ID" value="KJA23920.1"/>
    <property type="molecule type" value="Genomic_DNA"/>
</dbReference>
<dbReference type="InterPro" id="IPR011009">
    <property type="entry name" value="Kinase-like_dom_sf"/>
</dbReference>
<evidence type="ECO:0000313" key="3">
    <source>
        <dbReference type="Proteomes" id="UP000054270"/>
    </source>
</evidence>
<dbReference type="GO" id="GO:0004672">
    <property type="term" value="F:protein kinase activity"/>
    <property type="evidence" value="ECO:0007669"/>
    <property type="project" value="InterPro"/>
</dbReference>
<dbReference type="PROSITE" id="PS00109">
    <property type="entry name" value="PROTEIN_KINASE_TYR"/>
    <property type="match status" value="1"/>
</dbReference>
<evidence type="ECO:0000259" key="1">
    <source>
        <dbReference type="SMART" id="SM00220"/>
    </source>
</evidence>
<dbReference type="AlphaFoldDB" id="A0A0D2PWQ1"/>
<keyword evidence="3" id="KW-1185">Reference proteome</keyword>
<gene>
    <name evidence="2" type="ORF">HYPSUDRAFT_162864</name>
</gene>
<name>A0A0D2PWQ1_HYPSF</name>
<dbReference type="SMART" id="SM00220">
    <property type="entry name" value="S_TKc"/>
    <property type="match status" value="1"/>
</dbReference>
<accession>A0A0D2PWQ1</accession>
<sequence length="734" mass="84463">MGLDSPISNVQSRELDSDVDSLLECDEETDLDKFHSDAMWHAVKELRNVPIVSVDFMLDNFLPTLCIDVQATKDSLKRADTLSESGWRELYDITSARGDETEAAMFSPMEKMQNSIIACTKFSDGVSRPPSLRMTTYPTFTPITRKVARIGPNACAQFDAEYTLYHQDAIAENSWLNTVYVEEYQTGCSETNLKKNVQKLLWSFERLMNVDHRRRFAFGTTVEKTNMRFWFCCRHIIFATQPFDFMKEPDRYIKIISSLAYASPTQLGYDPNVELIREADHLTWRITIQGENFDGQSDTKCYQVLGMLSAPPTKICGRGTRIYKAYDIADASKRSVVLKDSWVDADRALEGDTLATILEGASEDERALFLTVLQHGVVTIDGQEDRTRELILRGYDISINHYFSLSTSRWQPRPGASPEAVKAFLPSAWEKMYFDPRHEMIYEAKILEVHPTPSRKPQPSRRYRPQVHYRLVFQELGVSLRDMSSKCETKLSTFVTAICDTIQALGVMWRQRYVHRDISPGNIIMYNGRARLTDLEFAHQYGNDVKEYDHTRTGTYHFMSFEVLNKYCYRNLGFVVVPNPLHDMESIWWIGVWALFCHYSPNTALLGSAVMDHIDCVREIGETVFPDVPNPLFDMRMRADQVMEDCFSRYPWEGFTPPLQSFYHVLEQLRAELCSRLKSSQAKLPVDIAHFTDPGFHNNFLRLFAVLNNPAGDEDLWTMDAIWDKQEALLGGQF</sequence>
<dbReference type="InterPro" id="IPR040976">
    <property type="entry name" value="Pkinase_fungal"/>
</dbReference>
<dbReference type="OMA" id="LTWRITI"/>
<feature type="domain" description="Protein kinase" evidence="1">
    <location>
        <begin position="310"/>
        <end position="692"/>
    </location>
</feature>
<dbReference type="Gene3D" id="1.10.510.10">
    <property type="entry name" value="Transferase(Phosphotransferase) domain 1"/>
    <property type="match status" value="1"/>
</dbReference>
<dbReference type="SUPFAM" id="SSF56112">
    <property type="entry name" value="Protein kinase-like (PK-like)"/>
    <property type="match status" value="1"/>
</dbReference>
<dbReference type="Proteomes" id="UP000054270">
    <property type="component" value="Unassembled WGS sequence"/>
</dbReference>
<dbReference type="OrthoDB" id="312874at2759"/>
<organism evidence="2 3">
    <name type="scientific">Hypholoma sublateritium (strain FD-334 SS-4)</name>
    <dbReference type="NCBI Taxonomy" id="945553"/>
    <lineage>
        <taxon>Eukaryota</taxon>
        <taxon>Fungi</taxon>
        <taxon>Dikarya</taxon>
        <taxon>Basidiomycota</taxon>
        <taxon>Agaricomycotina</taxon>
        <taxon>Agaricomycetes</taxon>
        <taxon>Agaricomycetidae</taxon>
        <taxon>Agaricales</taxon>
        <taxon>Agaricineae</taxon>
        <taxon>Strophariaceae</taxon>
        <taxon>Hypholoma</taxon>
    </lineage>
</organism>
<reference evidence="3" key="1">
    <citation type="submission" date="2014-04" db="EMBL/GenBank/DDBJ databases">
        <title>Evolutionary Origins and Diversification of the Mycorrhizal Mutualists.</title>
        <authorList>
            <consortium name="DOE Joint Genome Institute"/>
            <consortium name="Mycorrhizal Genomics Consortium"/>
            <person name="Kohler A."/>
            <person name="Kuo A."/>
            <person name="Nagy L.G."/>
            <person name="Floudas D."/>
            <person name="Copeland A."/>
            <person name="Barry K.W."/>
            <person name="Cichocki N."/>
            <person name="Veneault-Fourrey C."/>
            <person name="LaButti K."/>
            <person name="Lindquist E.A."/>
            <person name="Lipzen A."/>
            <person name="Lundell T."/>
            <person name="Morin E."/>
            <person name="Murat C."/>
            <person name="Riley R."/>
            <person name="Ohm R."/>
            <person name="Sun H."/>
            <person name="Tunlid A."/>
            <person name="Henrissat B."/>
            <person name="Grigoriev I.V."/>
            <person name="Hibbett D.S."/>
            <person name="Martin F."/>
        </authorList>
    </citation>
    <scope>NUCLEOTIDE SEQUENCE [LARGE SCALE GENOMIC DNA]</scope>
    <source>
        <strain evidence="3">FD-334 SS-4</strain>
    </source>
</reference>
<proteinExistence type="predicted"/>